<dbReference type="PANTHER" id="PTHR30204:SF85">
    <property type="entry name" value="MULTIDRUG-EFFLUX TRANSPORTER 2 REGULATOR"/>
    <property type="match status" value="1"/>
</dbReference>
<dbReference type="PANTHER" id="PTHR30204">
    <property type="entry name" value="REDOX-CYCLING DRUG-SENSING TRANSCRIPTIONAL ACTIVATOR SOXR"/>
    <property type="match status" value="1"/>
</dbReference>
<dbReference type="PROSITE" id="PS00552">
    <property type="entry name" value="HTH_MERR_1"/>
    <property type="match status" value="1"/>
</dbReference>
<feature type="domain" description="HTH merR-type" evidence="3">
    <location>
        <begin position="7"/>
        <end position="76"/>
    </location>
</feature>
<dbReference type="InterPro" id="IPR011256">
    <property type="entry name" value="Reg_factor_effector_dom_sf"/>
</dbReference>
<organism evidence="5 6">
    <name type="scientific">Staphylococcus gallinarum</name>
    <dbReference type="NCBI Taxonomy" id="1293"/>
    <lineage>
        <taxon>Bacteria</taxon>
        <taxon>Bacillati</taxon>
        <taxon>Bacillota</taxon>
        <taxon>Bacilli</taxon>
        <taxon>Bacillales</taxon>
        <taxon>Staphylococcaceae</taxon>
        <taxon>Staphylococcus</taxon>
    </lineage>
</organism>
<dbReference type="InterPro" id="IPR009061">
    <property type="entry name" value="DNA-bd_dom_put_sf"/>
</dbReference>
<keyword evidence="7" id="KW-1185">Reference proteome</keyword>
<evidence type="ECO:0000256" key="2">
    <source>
        <dbReference type="SAM" id="Coils"/>
    </source>
</evidence>
<evidence type="ECO:0000313" key="4">
    <source>
        <dbReference type="EMBL" id="GEQ06328.1"/>
    </source>
</evidence>
<dbReference type="Proteomes" id="UP000321057">
    <property type="component" value="Unassembled WGS sequence"/>
</dbReference>
<dbReference type="GO" id="GO:0003700">
    <property type="term" value="F:DNA-binding transcription factor activity"/>
    <property type="evidence" value="ECO:0007669"/>
    <property type="project" value="InterPro"/>
</dbReference>
<dbReference type="PROSITE" id="PS50937">
    <property type="entry name" value="HTH_MERR_2"/>
    <property type="match status" value="1"/>
</dbReference>
<dbReference type="Gene3D" id="3.20.80.10">
    <property type="entry name" value="Regulatory factor, effector binding domain"/>
    <property type="match status" value="1"/>
</dbReference>
<proteinExistence type="predicted"/>
<dbReference type="Proteomes" id="UP000255277">
    <property type="component" value="Unassembled WGS sequence"/>
</dbReference>
<dbReference type="RefSeq" id="WP_042737765.1">
    <property type="nucleotide sequence ID" value="NZ_BKAX01000006.1"/>
</dbReference>
<evidence type="ECO:0000313" key="7">
    <source>
        <dbReference type="Proteomes" id="UP000321057"/>
    </source>
</evidence>
<dbReference type="GO" id="GO:0003677">
    <property type="term" value="F:DNA binding"/>
    <property type="evidence" value="ECO:0007669"/>
    <property type="project" value="UniProtKB-KW"/>
</dbReference>
<dbReference type="CDD" id="cd04782">
    <property type="entry name" value="HTH_BltR"/>
    <property type="match status" value="1"/>
</dbReference>
<evidence type="ECO:0000313" key="6">
    <source>
        <dbReference type="Proteomes" id="UP000255277"/>
    </source>
</evidence>
<gene>
    <name evidence="5" type="primary">tipA</name>
    <name evidence="4" type="synonym">bltR</name>
    <name evidence="5" type="ORF">NCTC12195_00439</name>
    <name evidence="4" type="ORF">SGA02_21560</name>
</gene>
<evidence type="ECO:0000256" key="1">
    <source>
        <dbReference type="ARBA" id="ARBA00023125"/>
    </source>
</evidence>
<keyword evidence="1" id="KW-0238">DNA-binding</keyword>
<dbReference type="Pfam" id="PF13411">
    <property type="entry name" value="MerR_1"/>
    <property type="match status" value="1"/>
</dbReference>
<dbReference type="SMART" id="SM00871">
    <property type="entry name" value="AraC_E_bind"/>
    <property type="match status" value="1"/>
</dbReference>
<accession>A0A0D0R046</accession>
<dbReference type="OrthoDB" id="9773308at2"/>
<reference evidence="5 6" key="1">
    <citation type="submission" date="2018-06" db="EMBL/GenBank/DDBJ databases">
        <authorList>
            <consortium name="Pathogen Informatics"/>
            <person name="Doyle S."/>
        </authorList>
    </citation>
    <scope>NUCLEOTIDE SEQUENCE [LARGE SCALE GENOMIC DNA]</scope>
    <source>
        <strain evidence="5 6">NCTC12195</strain>
    </source>
</reference>
<dbReference type="Gene3D" id="1.10.1660.10">
    <property type="match status" value="1"/>
</dbReference>
<sequence length="278" mass="32314">MSVSEAIFTTGEFATLCGVKKQTLFHYDEIGILQPEYRNDKGYRYYSLKQLEIFSVIEILKDLQLSLTEIKTFLDDRSVTETIKLLEHKAHEIDRQIKEMEQLKLSIQNRRQHLIESNEADFTNIEIVTLPESYYLLSESVTGNSMKETSHALMCFIRDNRLDFGHPIGALLSQDHIMNGIYDDYQYFYIKIDYGIEQAHHMRAAGQFVVAYHEGHDDTIYKTHKRIKAFLKLKGYQIDGDSYEEYVVDEVSTDGPDKYVTKICIPVKQNDISEKPLS</sequence>
<dbReference type="SUPFAM" id="SSF55136">
    <property type="entry name" value="Probable bacterial effector-binding domain"/>
    <property type="match status" value="1"/>
</dbReference>
<dbReference type="Pfam" id="PF06445">
    <property type="entry name" value="GyrI-like"/>
    <property type="match status" value="1"/>
</dbReference>
<reference evidence="4 7" key="2">
    <citation type="submission" date="2019-07" db="EMBL/GenBank/DDBJ databases">
        <title>Whole genome shotgun sequence of Staphylococcus gallinarum NBRC 109767.</title>
        <authorList>
            <person name="Hosoyama A."/>
            <person name="Uohara A."/>
            <person name="Ohji S."/>
            <person name="Ichikawa N."/>
        </authorList>
    </citation>
    <scope>NUCLEOTIDE SEQUENCE [LARGE SCALE GENOMIC DNA]</scope>
    <source>
        <strain evidence="4 7">NBRC 109767</strain>
    </source>
</reference>
<dbReference type="STRING" id="1293.SH09_01080"/>
<dbReference type="SMART" id="SM00422">
    <property type="entry name" value="HTH_MERR"/>
    <property type="match status" value="1"/>
</dbReference>
<dbReference type="InterPro" id="IPR029442">
    <property type="entry name" value="GyrI-like"/>
</dbReference>
<feature type="coiled-coil region" evidence="2">
    <location>
        <begin position="83"/>
        <end position="110"/>
    </location>
</feature>
<dbReference type="EMBL" id="UHDK01000001">
    <property type="protein sequence ID" value="SUM31034.1"/>
    <property type="molecule type" value="Genomic_DNA"/>
</dbReference>
<evidence type="ECO:0000259" key="3">
    <source>
        <dbReference type="PROSITE" id="PS50937"/>
    </source>
</evidence>
<evidence type="ECO:0000313" key="5">
    <source>
        <dbReference type="EMBL" id="SUM31034.1"/>
    </source>
</evidence>
<dbReference type="SUPFAM" id="SSF46955">
    <property type="entry name" value="Putative DNA-binding domain"/>
    <property type="match status" value="1"/>
</dbReference>
<dbReference type="InterPro" id="IPR000551">
    <property type="entry name" value="MerR-type_HTH_dom"/>
</dbReference>
<name>A0A0D0R046_STAGA</name>
<dbReference type="InterPro" id="IPR010499">
    <property type="entry name" value="AraC_E-bd"/>
</dbReference>
<dbReference type="EMBL" id="BKAX01000006">
    <property type="protein sequence ID" value="GEQ06328.1"/>
    <property type="molecule type" value="Genomic_DNA"/>
</dbReference>
<keyword evidence="2" id="KW-0175">Coiled coil</keyword>
<dbReference type="AlphaFoldDB" id="A0A0D0R046"/>
<protein>
    <submittedName>
        <fullName evidence="5">MerR family transcriptional regulator</fullName>
    </submittedName>
    <submittedName>
        <fullName evidence="4">Multidrug-efflux transporter 2 regulator</fullName>
    </submittedName>
</protein>
<dbReference type="InterPro" id="IPR047057">
    <property type="entry name" value="MerR_fam"/>
</dbReference>